<dbReference type="Gene3D" id="2.60.40.1180">
    <property type="entry name" value="Golgi alpha-mannosidase II"/>
    <property type="match status" value="1"/>
</dbReference>
<dbReference type="SUPFAM" id="SSF51445">
    <property type="entry name" value="(Trans)glycosidases"/>
    <property type="match status" value="1"/>
</dbReference>
<keyword evidence="6" id="KW-0378">Hydrolase</keyword>
<dbReference type="InterPro" id="IPR045857">
    <property type="entry name" value="O16G_dom_2"/>
</dbReference>
<dbReference type="CDD" id="cd11328">
    <property type="entry name" value="AmyAc_maltase"/>
    <property type="match status" value="1"/>
</dbReference>
<sequence>ASLSAVGPRTECSAFSYGQRVSDVAFSTSINSDLYFRAQRTQKKKKLVGLKKFSEIFCFEISKICVLCNEIEFSFRVFVYVRTMFNKLVGLKALLLFFTLSLLVRSAQMSVDAAVTSPPILPTVENAKEQLKDPSQSTNQMQQVMAGVDDKDTDAEMSAMLNDEGVRTETGTESNKDTDTKTGTMMDQKMEHKEKDWWKHMTLYQIYPRSFMDSNGDGVGDLQGIIMKLPYLAETGIEAIWLSPIYKSPMVDFGYDITDFKDIHTEYGTMKDLEMLITEAKRLGIKMIMDFVPNHTSDQNMWFEKSVNREDGYEDFYMWADAKMDKDGKRMPPNNWQSVFYGSAWTWNEKRGQYYLHQFTSAQPDLNFRNPKVVEAMDEVMRFWLDKGVNGFRIDAINHLFEDAELRDEPLTGKTDDKYSYEYTEHVYTKDLPEVMSMLQHWRKLVDDYTMKHGGPARIIMTEAYADLKTIMDYYETHDGKKGAHFPFNFNLITNLNEKSDARDYVFEVQKWLIYMPRGYTPNWVMGNHDNVRMATRFGPKRVDAMHMMLMTLPGVAVTYNGEEIGMQDNRDITWEDTVDPPARNVGREKYKEVSRDPARTPYQWNTQKNAGFSSAEKPWLPVHPNYKHLNLKQQMSQPSHYSVYKSLVELRKMPAMCRGQFRAEVLNRDVFAFEREVKGDNSVITVINIGPRARAVNLTEVFGLKYQQQLTVLVAGSKSTHSTGNALPADALPLAPYEGLVCMLE</sequence>
<dbReference type="PANTHER" id="PTHR10357:SF179">
    <property type="entry name" value="NEUTRAL AND BASIC AMINO ACID TRANSPORT PROTEIN RBAT"/>
    <property type="match status" value="1"/>
</dbReference>
<reference evidence="9" key="2">
    <citation type="journal article" date="2014" name="BMC Genomics">
        <title>A genomic perspective to assessing quality of mass-reared SIT flies used in Mediterranean fruit fly (Ceratitis capitata) eradication in California.</title>
        <authorList>
            <person name="Calla B."/>
            <person name="Hall B."/>
            <person name="Hou S."/>
            <person name="Geib S.M."/>
        </authorList>
    </citation>
    <scope>NUCLEOTIDE SEQUENCE</scope>
</reference>
<protein>
    <recommendedName>
        <fullName evidence="3">alpha-glucosidase</fullName>
        <ecNumber evidence="3">3.2.1.20</ecNumber>
    </recommendedName>
</protein>
<proteinExistence type="evidence at transcript level"/>
<feature type="compositionally biased region" description="Basic and acidic residues" evidence="7">
    <location>
        <begin position="586"/>
        <end position="599"/>
    </location>
</feature>
<feature type="domain" description="Glycosyl hydrolase family 13 catalytic" evidence="8">
    <location>
        <begin position="205"/>
        <end position="600"/>
    </location>
</feature>
<keyword evidence="4" id="KW-0732">Signal</keyword>
<dbReference type="AlphaFoldDB" id="W8CBD6"/>
<dbReference type="InterPro" id="IPR006047">
    <property type="entry name" value="GH13_cat_dom"/>
</dbReference>
<keyword evidence="6" id="KW-0326">Glycosidase</keyword>
<dbReference type="GO" id="GO:0004558">
    <property type="term" value="F:alpha-1,4-glucosidase activity"/>
    <property type="evidence" value="ECO:0007669"/>
    <property type="project" value="UniProtKB-EC"/>
</dbReference>
<gene>
    <name evidence="9" type="primary">MAL2</name>
</gene>
<accession>W8CBD6</accession>
<evidence type="ECO:0000256" key="6">
    <source>
        <dbReference type="ARBA" id="ARBA00023295"/>
    </source>
</evidence>
<evidence type="ECO:0000256" key="5">
    <source>
        <dbReference type="ARBA" id="ARBA00023180"/>
    </source>
</evidence>
<comment type="similarity">
    <text evidence="2">Belongs to the glycosyl hydrolase 13 family.</text>
</comment>
<name>W8CBD6_CERCA</name>
<evidence type="ECO:0000256" key="1">
    <source>
        <dbReference type="ARBA" id="ARBA00001657"/>
    </source>
</evidence>
<feature type="region of interest" description="Disordered" evidence="7">
    <location>
        <begin position="575"/>
        <end position="606"/>
    </location>
</feature>
<dbReference type="Pfam" id="PF00128">
    <property type="entry name" value="Alpha-amylase"/>
    <property type="match status" value="1"/>
</dbReference>
<feature type="non-terminal residue" evidence="9">
    <location>
        <position position="1"/>
    </location>
</feature>
<dbReference type="InterPro" id="IPR017853">
    <property type="entry name" value="GH"/>
</dbReference>
<dbReference type="FunFam" id="3.90.400.10:FF:000001">
    <property type="entry name" value="Maltase A3, isoform A"/>
    <property type="match status" value="1"/>
</dbReference>
<organism evidence="9">
    <name type="scientific">Ceratitis capitata</name>
    <name type="common">Mediterranean fruit fly</name>
    <name type="synonym">Tephritis capitata</name>
    <dbReference type="NCBI Taxonomy" id="7213"/>
    <lineage>
        <taxon>Eukaryota</taxon>
        <taxon>Metazoa</taxon>
        <taxon>Ecdysozoa</taxon>
        <taxon>Arthropoda</taxon>
        <taxon>Hexapoda</taxon>
        <taxon>Insecta</taxon>
        <taxon>Pterygota</taxon>
        <taxon>Neoptera</taxon>
        <taxon>Endopterygota</taxon>
        <taxon>Diptera</taxon>
        <taxon>Brachycera</taxon>
        <taxon>Muscomorpha</taxon>
        <taxon>Tephritoidea</taxon>
        <taxon>Tephritidae</taxon>
        <taxon>Ceratitis</taxon>
        <taxon>Ceratitis</taxon>
    </lineage>
</organism>
<evidence type="ECO:0000259" key="8">
    <source>
        <dbReference type="SMART" id="SM00642"/>
    </source>
</evidence>
<dbReference type="Gene3D" id="3.90.400.10">
    <property type="entry name" value="Oligo-1,6-glucosidase, Domain 2"/>
    <property type="match status" value="1"/>
</dbReference>
<dbReference type="OrthoDB" id="1740265at2759"/>
<dbReference type="PANTHER" id="PTHR10357">
    <property type="entry name" value="ALPHA-AMYLASE FAMILY MEMBER"/>
    <property type="match status" value="1"/>
</dbReference>
<evidence type="ECO:0000256" key="2">
    <source>
        <dbReference type="ARBA" id="ARBA00008061"/>
    </source>
</evidence>
<dbReference type="InterPro" id="IPR013780">
    <property type="entry name" value="Glyco_hydro_b"/>
</dbReference>
<dbReference type="SMART" id="SM00642">
    <property type="entry name" value="Aamy"/>
    <property type="match status" value="1"/>
</dbReference>
<evidence type="ECO:0000256" key="3">
    <source>
        <dbReference type="ARBA" id="ARBA00012741"/>
    </source>
</evidence>
<evidence type="ECO:0000256" key="7">
    <source>
        <dbReference type="SAM" id="MobiDB-lite"/>
    </source>
</evidence>
<dbReference type="GO" id="GO:0005975">
    <property type="term" value="P:carbohydrate metabolic process"/>
    <property type="evidence" value="ECO:0007669"/>
    <property type="project" value="InterPro"/>
</dbReference>
<dbReference type="Gene3D" id="3.20.20.80">
    <property type="entry name" value="Glycosidases"/>
    <property type="match status" value="1"/>
</dbReference>
<dbReference type="EMBL" id="GAMC01004911">
    <property type="protein sequence ID" value="JAC01645.1"/>
    <property type="molecule type" value="mRNA"/>
</dbReference>
<evidence type="ECO:0000313" key="9">
    <source>
        <dbReference type="EMBL" id="JAC01645.1"/>
    </source>
</evidence>
<reference evidence="9" key="1">
    <citation type="submission" date="2013-07" db="EMBL/GenBank/DDBJ databases">
        <authorList>
            <person name="Geib S."/>
        </authorList>
    </citation>
    <scope>NUCLEOTIDE SEQUENCE</scope>
</reference>
<evidence type="ECO:0000256" key="4">
    <source>
        <dbReference type="ARBA" id="ARBA00022729"/>
    </source>
</evidence>
<keyword evidence="5" id="KW-0325">Glycoprotein</keyword>
<comment type="catalytic activity">
    <reaction evidence="1">
        <text>Hydrolysis of terminal, non-reducing (1-&gt;4)-linked alpha-D-glucose residues with release of alpha-D-glucose.</text>
        <dbReference type="EC" id="3.2.1.20"/>
    </reaction>
</comment>
<dbReference type="EC" id="3.2.1.20" evidence="3"/>